<feature type="coiled-coil region" evidence="3">
    <location>
        <begin position="166"/>
        <end position="349"/>
    </location>
</feature>
<dbReference type="GO" id="GO:0005930">
    <property type="term" value="C:axoneme"/>
    <property type="evidence" value="ECO:0007669"/>
    <property type="project" value="TreeGrafter"/>
</dbReference>
<dbReference type="AlphaFoldDB" id="A0A2G9PH13"/>
<evidence type="ECO:0000256" key="3">
    <source>
        <dbReference type="SAM" id="Coils"/>
    </source>
</evidence>
<sequence length="421" mass="49449">MNNRSPYSQYDETDRQTRNSPSTPLESTSSKTDTKKKNKQSKMKGDQDMAKEEWGATQSTRDRSPDNDKNSDSYYSDDYDNTTYGSEGSPTPSSKSISPRAKRADYKVRSVTPVHNHGIRKINSKFPSSKRGPRWGFRSQSLSKEPPPKDIDMVTKRVLSARLLKINELRNEVVELQMKLEEYQKENKTLKRLQFRQEKALNKFEDTENEISQLLSRHNNEVRILRERLRKSQERERNMEKKLKETEDELYRTNVALKKLKQLSENRHLAERDELTRKVEMIESRLDERERRVKDLEKNIELTQSSFQRQLLAEKKRAHDAQEENKLLREELQRLIQKVNLEKERELDAKNIYAYRLSKPSPKKETEITPRKKGTNLCINAGVQTTESLSSPDSTFPEPPPPIFMDETMENQQEISEMVMH</sequence>
<dbReference type="Pfam" id="PF15619">
    <property type="entry name" value="Lebercilin"/>
    <property type="match status" value="1"/>
</dbReference>
<name>A0A2G9PH13_AQUCT</name>
<evidence type="ECO:0000313" key="7">
    <source>
        <dbReference type="Proteomes" id="UP000228934"/>
    </source>
</evidence>
<feature type="region of interest" description="Disordered" evidence="4">
    <location>
        <begin position="383"/>
        <end position="406"/>
    </location>
</feature>
<evidence type="ECO:0000259" key="5">
    <source>
        <dbReference type="Pfam" id="PF15619"/>
    </source>
</evidence>
<dbReference type="Proteomes" id="UP000228934">
    <property type="component" value="Unassembled WGS sequence"/>
</dbReference>
<dbReference type="GO" id="GO:0042073">
    <property type="term" value="P:intraciliary transport"/>
    <property type="evidence" value="ECO:0007669"/>
    <property type="project" value="TreeGrafter"/>
</dbReference>
<feature type="compositionally biased region" description="Polar residues" evidence="4">
    <location>
        <begin position="1"/>
        <end position="10"/>
    </location>
</feature>
<feature type="region of interest" description="Disordered" evidence="4">
    <location>
        <begin position="121"/>
        <end position="149"/>
    </location>
</feature>
<evidence type="ECO:0000256" key="2">
    <source>
        <dbReference type="ARBA" id="ARBA00023054"/>
    </source>
</evidence>
<feature type="compositionally biased region" description="Basic and acidic residues" evidence="4">
    <location>
        <begin position="43"/>
        <end position="71"/>
    </location>
</feature>
<feature type="compositionally biased region" description="Polar residues" evidence="4">
    <location>
        <begin position="82"/>
        <end position="97"/>
    </location>
</feature>
<keyword evidence="2 3" id="KW-0175">Coiled coil</keyword>
<comment type="similarity">
    <text evidence="1">Belongs to the LCA5 family.</text>
</comment>
<feature type="region of interest" description="Disordered" evidence="4">
    <location>
        <begin position="1"/>
        <end position="107"/>
    </location>
</feature>
<reference evidence="7" key="1">
    <citation type="journal article" date="2017" name="Nat. Commun.">
        <title>The North American bullfrog draft genome provides insight into hormonal regulation of long noncoding RNA.</title>
        <authorList>
            <person name="Hammond S.A."/>
            <person name="Warren R.L."/>
            <person name="Vandervalk B.P."/>
            <person name="Kucuk E."/>
            <person name="Khan H."/>
            <person name="Gibb E.A."/>
            <person name="Pandoh P."/>
            <person name="Kirk H."/>
            <person name="Zhao Y."/>
            <person name="Jones M."/>
            <person name="Mungall A.J."/>
            <person name="Coope R."/>
            <person name="Pleasance S."/>
            <person name="Moore R.A."/>
            <person name="Holt R.A."/>
            <person name="Round J.M."/>
            <person name="Ohora S."/>
            <person name="Walle B.V."/>
            <person name="Veldhoen N."/>
            <person name="Helbing C.C."/>
            <person name="Birol I."/>
        </authorList>
    </citation>
    <scope>NUCLEOTIDE SEQUENCE [LARGE SCALE GENOMIC DNA]</scope>
</reference>
<dbReference type="PANTHER" id="PTHR16650:SF10">
    <property type="entry name" value="LEBERCILIN"/>
    <property type="match status" value="1"/>
</dbReference>
<accession>A0A2G9PH13</accession>
<dbReference type="InterPro" id="IPR028933">
    <property type="entry name" value="Lebercilin_dom"/>
</dbReference>
<feature type="domain" description="Lebercilin" evidence="5">
    <location>
        <begin position="154"/>
        <end position="347"/>
    </location>
</feature>
<dbReference type="InterPro" id="IPR026188">
    <property type="entry name" value="Lebercilin-like"/>
</dbReference>
<proteinExistence type="inferred from homology"/>
<dbReference type="OrthoDB" id="2123794at2759"/>
<gene>
    <name evidence="6" type="ORF">AB205_0051440</name>
</gene>
<keyword evidence="7" id="KW-1185">Reference proteome</keyword>
<evidence type="ECO:0000313" key="6">
    <source>
        <dbReference type="EMBL" id="PIO02616.1"/>
    </source>
</evidence>
<organism evidence="6 7">
    <name type="scientific">Aquarana catesbeiana</name>
    <name type="common">American bullfrog</name>
    <name type="synonym">Rana catesbeiana</name>
    <dbReference type="NCBI Taxonomy" id="8400"/>
    <lineage>
        <taxon>Eukaryota</taxon>
        <taxon>Metazoa</taxon>
        <taxon>Chordata</taxon>
        <taxon>Craniata</taxon>
        <taxon>Vertebrata</taxon>
        <taxon>Euteleostomi</taxon>
        <taxon>Amphibia</taxon>
        <taxon>Batrachia</taxon>
        <taxon>Anura</taxon>
        <taxon>Neobatrachia</taxon>
        <taxon>Ranoidea</taxon>
        <taxon>Ranidae</taxon>
        <taxon>Aquarana</taxon>
    </lineage>
</organism>
<evidence type="ECO:0000256" key="4">
    <source>
        <dbReference type="SAM" id="MobiDB-lite"/>
    </source>
</evidence>
<dbReference type="EMBL" id="KV922511">
    <property type="protein sequence ID" value="PIO02616.1"/>
    <property type="molecule type" value="Genomic_DNA"/>
</dbReference>
<protein>
    <recommendedName>
        <fullName evidence="5">Lebercilin domain-containing protein</fullName>
    </recommendedName>
</protein>
<dbReference type="PANTHER" id="PTHR16650">
    <property type="entry name" value="C21ORF13-RELATED"/>
    <property type="match status" value="1"/>
</dbReference>
<evidence type="ECO:0000256" key="1">
    <source>
        <dbReference type="ARBA" id="ARBA00010229"/>
    </source>
</evidence>